<evidence type="ECO:0000256" key="8">
    <source>
        <dbReference type="ARBA" id="ARBA00038436"/>
    </source>
</evidence>
<feature type="transmembrane region" description="Helical" evidence="9">
    <location>
        <begin position="141"/>
        <end position="159"/>
    </location>
</feature>
<feature type="transmembrane region" description="Helical" evidence="9">
    <location>
        <begin position="102"/>
        <end position="121"/>
    </location>
</feature>
<accession>A0ABR6HSN7</accession>
<evidence type="ECO:0000256" key="6">
    <source>
        <dbReference type="ARBA" id="ARBA00022989"/>
    </source>
</evidence>
<dbReference type="Proteomes" id="UP000576152">
    <property type="component" value="Unassembled WGS sequence"/>
</dbReference>
<feature type="domain" description="Tripartite ATP-independent periplasmic transporters DctQ component" evidence="10">
    <location>
        <begin position="39"/>
        <end position="167"/>
    </location>
</feature>
<keyword evidence="12" id="KW-1185">Reference proteome</keyword>
<feature type="transmembrane region" description="Helical" evidence="9">
    <location>
        <begin position="62"/>
        <end position="81"/>
    </location>
</feature>
<sequence length="171" mass="18543">MSSLPLIDRAATAGPVARGLDLLARGCVLVAGCGLVTLIAIFGWLVWGRYVMNDTPTWVEQLAILLVSWITFLGAAAGVRSRSHLSIDFVRDAMPRPIREPLWWLATLGVLVFGACLAWQGTTLAQSTWPRTIPMLGVSEGLRAVPMALCGVFTVLFTLHQMAAKLRGEEI</sequence>
<evidence type="ECO:0000256" key="9">
    <source>
        <dbReference type="RuleBase" id="RU369079"/>
    </source>
</evidence>
<dbReference type="EMBL" id="JACIBX010000016">
    <property type="protein sequence ID" value="MBB3713566.1"/>
    <property type="molecule type" value="Genomic_DNA"/>
</dbReference>
<evidence type="ECO:0000256" key="7">
    <source>
        <dbReference type="ARBA" id="ARBA00023136"/>
    </source>
</evidence>
<proteinExistence type="inferred from homology"/>
<evidence type="ECO:0000256" key="1">
    <source>
        <dbReference type="ARBA" id="ARBA00004429"/>
    </source>
</evidence>
<keyword evidence="3" id="KW-1003">Cell membrane</keyword>
<evidence type="ECO:0000256" key="2">
    <source>
        <dbReference type="ARBA" id="ARBA00022448"/>
    </source>
</evidence>
<protein>
    <recommendedName>
        <fullName evidence="9">TRAP transporter small permease protein</fullName>
    </recommendedName>
</protein>
<dbReference type="InterPro" id="IPR055348">
    <property type="entry name" value="DctQ"/>
</dbReference>
<dbReference type="InterPro" id="IPR007387">
    <property type="entry name" value="TRAP_DctQ"/>
</dbReference>
<evidence type="ECO:0000313" key="12">
    <source>
        <dbReference type="Proteomes" id="UP000576152"/>
    </source>
</evidence>
<organism evidence="11 12">
    <name type="scientific">Limimaricola variabilis</name>
    <dbReference type="NCBI Taxonomy" id="1492771"/>
    <lineage>
        <taxon>Bacteria</taxon>
        <taxon>Pseudomonadati</taxon>
        <taxon>Pseudomonadota</taxon>
        <taxon>Alphaproteobacteria</taxon>
        <taxon>Rhodobacterales</taxon>
        <taxon>Paracoccaceae</taxon>
        <taxon>Limimaricola</taxon>
    </lineage>
</organism>
<reference evidence="11 12" key="1">
    <citation type="submission" date="2020-08" db="EMBL/GenBank/DDBJ databases">
        <title>Genomic Encyclopedia of Type Strains, Phase III (KMG-III): the genomes of soil and plant-associated and newly described type strains.</title>
        <authorList>
            <person name="Whitman W."/>
        </authorList>
    </citation>
    <scope>NUCLEOTIDE SEQUENCE [LARGE SCALE GENOMIC DNA]</scope>
    <source>
        <strain evidence="11 12">CECT 8572</strain>
    </source>
</reference>
<keyword evidence="4 9" id="KW-0997">Cell inner membrane</keyword>
<dbReference type="RefSeq" id="WP_183475044.1">
    <property type="nucleotide sequence ID" value="NZ_JACIBX010000016.1"/>
</dbReference>
<evidence type="ECO:0000313" key="11">
    <source>
        <dbReference type="EMBL" id="MBB3713566.1"/>
    </source>
</evidence>
<keyword evidence="2 9" id="KW-0813">Transport</keyword>
<comment type="subcellular location">
    <subcellularLocation>
        <location evidence="1 9">Cell inner membrane</location>
        <topology evidence="1 9">Multi-pass membrane protein</topology>
    </subcellularLocation>
</comment>
<dbReference type="Pfam" id="PF04290">
    <property type="entry name" value="DctQ"/>
    <property type="match status" value="1"/>
</dbReference>
<evidence type="ECO:0000256" key="5">
    <source>
        <dbReference type="ARBA" id="ARBA00022692"/>
    </source>
</evidence>
<dbReference type="PANTHER" id="PTHR35011">
    <property type="entry name" value="2,3-DIKETO-L-GULONATE TRAP TRANSPORTER SMALL PERMEASE PROTEIN YIAM"/>
    <property type="match status" value="1"/>
</dbReference>
<evidence type="ECO:0000259" key="10">
    <source>
        <dbReference type="Pfam" id="PF04290"/>
    </source>
</evidence>
<name>A0ABR6HSN7_9RHOB</name>
<keyword evidence="6 9" id="KW-1133">Transmembrane helix</keyword>
<evidence type="ECO:0000256" key="4">
    <source>
        <dbReference type="ARBA" id="ARBA00022519"/>
    </source>
</evidence>
<comment type="function">
    <text evidence="9">Part of the tripartite ATP-independent periplasmic (TRAP) transport system.</text>
</comment>
<comment type="subunit">
    <text evidence="9">The complex comprises the extracytoplasmic solute receptor protein and the two transmembrane proteins.</text>
</comment>
<dbReference type="PANTHER" id="PTHR35011:SF11">
    <property type="entry name" value="TRAP TRANSPORTER SMALL PERMEASE PROTEIN"/>
    <property type="match status" value="1"/>
</dbReference>
<keyword evidence="5 9" id="KW-0812">Transmembrane</keyword>
<keyword evidence="7 9" id="KW-0472">Membrane</keyword>
<comment type="caution">
    <text evidence="11">The sequence shown here is derived from an EMBL/GenBank/DDBJ whole genome shotgun (WGS) entry which is preliminary data.</text>
</comment>
<comment type="similarity">
    <text evidence="8 9">Belongs to the TRAP transporter small permease family.</text>
</comment>
<gene>
    <name evidence="11" type="ORF">FHS00_003170</name>
</gene>
<evidence type="ECO:0000256" key="3">
    <source>
        <dbReference type="ARBA" id="ARBA00022475"/>
    </source>
</evidence>
<feature type="transmembrane region" description="Helical" evidence="9">
    <location>
        <begin position="27"/>
        <end position="47"/>
    </location>
</feature>